<dbReference type="RefSeq" id="WP_106457312.1">
    <property type="nucleotide sequence ID" value="NZ_PXOH01000013.1"/>
</dbReference>
<evidence type="ECO:0000259" key="1">
    <source>
        <dbReference type="Pfam" id="PF21986"/>
    </source>
</evidence>
<proteinExistence type="predicted"/>
<dbReference type="EMBL" id="PXOH01000013">
    <property type="protein sequence ID" value="PSF36596.1"/>
    <property type="molecule type" value="Genomic_DNA"/>
</dbReference>
<dbReference type="GO" id="GO:0016740">
    <property type="term" value="F:transferase activity"/>
    <property type="evidence" value="ECO:0007669"/>
    <property type="project" value="UniProtKB-KW"/>
</dbReference>
<evidence type="ECO:0000313" key="2">
    <source>
        <dbReference type="EMBL" id="PSF36596.1"/>
    </source>
</evidence>
<keyword evidence="2" id="KW-0808">Transferase</keyword>
<organism evidence="2 3">
    <name type="scientific">Aphanothece hegewaldii CCALA 016</name>
    <dbReference type="NCBI Taxonomy" id="2107694"/>
    <lineage>
        <taxon>Bacteria</taxon>
        <taxon>Bacillati</taxon>
        <taxon>Cyanobacteriota</taxon>
        <taxon>Cyanophyceae</taxon>
        <taxon>Oscillatoriophycideae</taxon>
        <taxon>Chroococcales</taxon>
        <taxon>Aphanothecaceae</taxon>
        <taxon>Aphanothece</taxon>
    </lineage>
</organism>
<feature type="domain" description="Allophanate hydrolase C-terminal" evidence="1">
    <location>
        <begin position="6"/>
        <end position="125"/>
    </location>
</feature>
<dbReference type="Pfam" id="PF21986">
    <property type="entry name" value="AH_C"/>
    <property type="match status" value="1"/>
</dbReference>
<dbReference type="AlphaFoldDB" id="A0A2T1LWR1"/>
<keyword evidence="3" id="KW-1185">Reference proteome</keyword>
<dbReference type="Proteomes" id="UP000239001">
    <property type="component" value="Unassembled WGS sequence"/>
</dbReference>
<accession>A0A2T1LWR1</accession>
<dbReference type="Gene3D" id="3.10.490.10">
    <property type="entry name" value="Gamma-glutamyl cyclotransferase-like"/>
    <property type="match status" value="1"/>
</dbReference>
<evidence type="ECO:0000313" key="3">
    <source>
        <dbReference type="Proteomes" id="UP000239001"/>
    </source>
</evidence>
<protein>
    <submittedName>
        <fullName evidence="2">Glutamyl-tRNA amidotransferase</fullName>
    </submittedName>
</protein>
<reference evidence="2 3" key="2">
    <citation type="submission" date="2018-03" db="EMBL/GenBank/DDBJ databases">
        <authorList>
            <person name="Keele B.F."/>
        </authorList>
    </citation>
    <scope>NUCLEOTIDE SEQUENCE [LARGE SCALE GENOMIC DNA]</scope>
    <source>
        <strain evidence="2 3">CCALA 016</strain>
    </source>
</reference>
<comment type="caution">
    <text evidence="2">The sequence shown here is derived from an EMBL/GenBank/DDBJ whole genome shotgun (WGS) entry which is preliminary data.</text>
</comment>
<dbReference type="InterPro" id="IPR053844">
    <property type="entry name" value="AH_C"/>
</dbReference>
<dbReference type="OrthoDB" id="9811471at2"/>
<sequence>MTETVYLAVNGGLMRGMDANERLIAVNATFVQEATTDPIYRLFTIDDRYPAMLRVSEGGNAIAVEIWAIPQEGLAEVLIGEPPGLSIGKVRLADGKEVLGVLGEAIMCTQEREITQYGGWRKYLAHVGV</sequence>
<reference evidence="2 3" key="1">
    <citation type="submission" date="2018-03" db="EMBL/GenBank/DDBJ databases">
        <title>The ancient ancestry and fast evolution of plastids.</title>
        <authorList>
            <person name="Moore K.R."/>
            <person name="Magnabosco C."/>
            <person name="Momper L."/>
            <person name="Gold D.A."/>
            <person name="Bosak T."/>
            <person name="Fournier G.P."/>
        </authorList>
    </citation>
    <scope>NUCLEOTIDE SEQUENCE [LARGE SCALE GENOMIC DNA]</scope>
    <source>
        <strain evidence="2 3">CCALA 016</strain>
    </source>
</reference>
<gene>
    <name evidence="2" type="ORF">C7H19_13020</name>
</gene>
<name>A0A2T1LWR1_9CHRO</name>